<keyword evidence="8" id="KW-0732">Signal</keyword>
<protein>
    <recommendedName>
        <fullName evidence="11">TolC family protein</fullName>
    </recommendedName>
</protein>
<sequence length="461" mass="52402">MGFAKTITFIATVLLLTGVQPLFAQLNQGQDTVLTLEKCRRMGWKHDQNLRAEKKQTVAYGEQASSAKKDRLPQLDGIGSYQYLGEAQGIQLGNVPVISPDGMVVGYVPGSDLALANHHFYQGGLELNQPLFLGNRLRNNQRRFSALEKQGLTRENIRINDLTLEIDTDYWDVISSKELLILAKKNEKLLAQLVENIQNRYEAQVVSKNDLLMAQVRHNESKLELIRSNNRLKLSKIKLNQILGADIDASFAFVDSITVKLEKTDPDKDYIEQANGNRPEIDYLNMQLSIHDLTEKLTKGKYLPSLSVGVSGYYARPNPELRPEGGFNWSAGASLSIPIYRWNKRRNDLNYDMLQKNKSELALEKTREYIALEVKQAIFNLNESYEKVKIAEFSLTQADENLRVSKENYEVSLVSILALLDAQTYWQEAYATFITSKAEYRLNQTKLERALGVLVNDYGKR</sequence>
<dbReference type="InterPro" id="IPR003423">
    <property type="entry name" value="OMP_efflux"/>
</dbReference>
<dbReference type="EMBL" id="AP025318">
    <property type="protein sequence ID" value="BDD12400.1"/>
    <property type="molecule type" value="Genomic_DNA"/>
</dbReference>
<dbReference type="KEGG" id="fax:FUAX_48320"/>
<geneLocation type="plasmid" evidence="9 10">
    <name>pFA4</name>
</geneLocation>
<dbReference type="SUPFAM" id="SSF56954">
    <property type="entry name" value="Outer membrane efflux proteins (OEP)"/>
    <property type="match status" value="1"/>
</dbReference>
<dbReference type="PANTHER" id="PTHR30026">
    <property type="entry name" value="OUTER MEMBRANE PROTEIN TOLC"/>
    <property type="match status" value="1"/>
</dbReference>
<evidence type="ECO:0000256" key="8">
    <source>
        <dbReference type="SAM" id="SignalP"/>
    </source>
</evidence>
<evidence type="ECO:0000256" key="1">
    <source>
        <dbReference type="ARBA" id="ARBA00004442"/>
    </source>
</evidence>
<keyword evidence="6" id="KW-0472">Membrane</keyword>
<evidence type="ECO:0000256" key="3">
    <source>
        <dbReference type="ARBA" id="ARBA00022448"/>
    </source>
</evidence>
<evidence type="ECO:0000256" key="7">
    <source>
        <dbReference type="ARBA" id="ARBA00023237"/>
    </source>
</evidence>
<accession>A0AAU9DMI0</accession>
<keyword evidence="10" id="KW-1185">Reference proteome</keyword>
<comment type="subcellular location">
    <subcellularLocation>
        <location evidence="1">Cell outer membrane</location>
    </subcellularLocation>
</comment>
<evidence type="ECO:0000256" key="2">
    <source>
        <dbReference type="ARBA" id="ARBA00007613"/>
    </source>
</evidence>
<dbReference type="GO" id="GO:0009279">
    <property type="term" value="C:cell outer membrane"/>
    <property type="evidence" value="ECO:0007669"/>
    <property type="project" value="UniProtKB-SubCell"/>
</dbReference>
<reference evidence="9 10" key="1">
    <citation type="submission" date="2021-12" db="EMBL/GenBank/DDBJ databases">
        <title>Genome sequencing of bacteria with rrn-lacking chromosome and rrn-plasmid.</title>
        <authorList>
            <person name="Anda M."/>
            <person name="Iwasaki W."/>
        </authorList>
    </citation>
    <scope>NUCLEOTIDE SEQUENCE [LARGE SCALE GENOMIC DNA]</scope>
    <source>
        <strain evidence="9 10">DSM 100852</strain>
        <plasmid evidence="9 10">pFA4</plasmid>
    </source>
</reference>
<proteinExistence type="inferred from homology"/>
<dbReference type="InterPro" id="IPR051906">
    <property type="entry name" value="TolC-like"/>
</dbReference>
<dbReference type="GO" id="GO:1990281">
    <property type="term" value="C:efflux pump complex"/>
    <property type="evidence" value="ECO:0007669"/>
    <property type="project" value="TreeGrafter"/>
</dbReference>
<name>A0AAU9DMI0_9BACT</name>
<organism evidence="9 10">
    <name type="scientific">Fulvitalea axinellae</name>
    <dbReference type="NCBI Taxonomy" id="1182444"/>
    <lineage>
        <taxon>Bacteria</taxon>
        <taxon>Pseudomonadati</taxon>
        <taxon>Bacteroidota</taxon>
        <taxon>Cytophagia</taxon>
        <taxon>Cytophagales</taxon>
        <taxon>Persicobacteraceae</taxon>
        <taxon>Fulvitalea</taxon>
    </lineage>
</organism>
<keyword evidence="4" id="KW-1134">Transmembrane beta strand</keyword>
<evidence type="ECO:0000256" key="6">
    <source>
        <dbReference type="ARBA" id="ARBA00023136"/>
    </source>
</evidence>
<dbReference type="GO" id="GO:0015562">
    <property type="term" value="F:efflux transmembrane transporter activity"/>
    <property type="evidence" value="ECO:0007669"/>
    <property type="project" value="InterPro"/>
</dbReference>
<keyword evidence="5" id="KW-0812">Transmembrane</keyword>
<feature type="chain" id="PRO_5043806966" description="TolC family protein" evidence="8">
    <location>
        <begin position="25"/>
        <end position="461"/>
    </location>
</feature>
<evidence type="ECO:0000313" key="9">
    <source>
        <dbReference type="EMBL" id="BDD12400.1"/>
    </source>
</evidence>
<comment type="similarity">
    <text evidence="2">Belongs to the outer membrane factor (OMF) (TC 1.B.17) family.</text>
</comment>
<gene>
    <name evidence="9" type="ORF">FUAX_48320</name>
</gene>
<dbReference type="AlphaFoldDB" id="A0AAU9DMI0"/>
<dbReference type="GO" id="GO:0015288">
    <property type="term" value="F:porin activity"/>
    <property type="evidence" value="ECO:0007669"/>
    <property type="project" value="TreeGrafter"/>
</dbReference>
<dbReference type="PANTHER" id="PTHR30026:SF20">
    <property type="entry name" value="OUTER MEMBRANE PROTEIN TOLC"/>
    <property type="match status" value="1"/>
</dbReference>
<dbReference type="Proteomes" id="UP001348817">
    <property type="component" value="Plasmid pFA4"/>
</dbReference>
<evidence type="ECO:0000313" key="10">
    <source>
        <dbReference type="Proteomes" id="UP001348817"/>
    </source>
</evidence>
<dbReference type="Pfam" id="PF02321">
    <property type="entry name" value="OEP"/>
    <property type="match status" value="2"/>
</dbReference>
<evidence type="ECO:0000256" key="4">
    <source>
        <dbReference type="ARBA" id="ARBA00022452"/>
    </source>
</evidence>
<feature type="signal peptide" evidence="8">
    <location>
        <begin position="1"/>
        <end position="24"/>
    </location>
</feature>
<keyword evidence="9" id="KW-0614">Plasmid</keyword>
<keyword evidence="7" id="KW-0998">Cell outer membrane</keyword>
<keyword evidence="3" id="KW-0813">Transport</keyword>
<dbReference type="Gene3D" id="1.20.1600.10">
    <property type="entry name" value="Outer membrane efflux proteins (OEP)"/>
    <property type="match status" value="1"/>
</dbReference>
<evidence type="ECO:0008006" key="11">
    <source>
        <dbReference type="Google" id="ProtNLM"/>
    </source>
</evidence>
<evidence type="ECO:0000256" key="5">
    <source>
        <dbReference type="ARBA" id="ARBA00022692"/>
    </source>
</evidence>